<organism evidence="5 6">
    <name type="scientific">Desulfonispora thiosulfatigenes DSM 11270</name>
    <dbReference type="NCBI Taxonomy" id="656914"/>
    <lineage>
        <taxon>Bacteria</taxon>
        <taxon>Bacillati</taxon>
        <taxon>Bacillota</taxon>
        <taxon>Clostridia</taxon>
        <taxon>Eubacteriales</taxon>
        <taxon>Peptococcaceae</taxon>
        <taxon>Desulfonispora</taxon>
    </lineage>
</organism>
<feature type="domain" description="SpoOB alpha-helical" evidence="4">
    <location>
        <begin position="5"/>
        <end position="56"/>
    </location>
</feature>
<evidence type="ECO:0000313" key="6">
    <source>
        <dbReference type="Proteomes" id="UP000192731"/>
    </source>
</evidence>
<reference evidence="5 6" key="1">
    <citation type="submission" date="2017-04" db="EMBL/GenBank/DDBJ databases">
        <authorList>
            <person name="Afonso C.L."/>
            <person name="Miller P.J."/>
            <person name="Scott M.A."/>
            <person name="Spackman E."/>
            <person name="Goraichik I."/>
            <person name="Dimitrov K.M."/>
            <person name="Suarez D.L."/>
            <person name="Swayne D.E."/>
        </authorList>
    </citation>
    <scope>NUCLEOTIDE SEQUENCE [LARGE SCALE GENOMIC DNA]</scope>
    <source>
        <strain evidence="5 6">DSM 11270</strain>
    </source>
</reference>
<keyword evidence="1" id="KW-0597">Phosphoprotein</keyword>
<dbReference type="Gene3D" id="1.10.287.130">
    <property type="match status" value="1"/>
</dbReference>
<evidence type="ECO:0000256" key="2">
    <source>
        <dbReference type="ARBA" id="ARBA00022679"/>
    </source>
</evidence>
<keyword evidence="2" id="KW-0808">Transferase</keyword>
<dbReference type="Proteomes" id="UP000192731">
    <property type="component" value="Unassembled WGS sequence"/>
</dbReference>
<evidence type="ECO:0000313" key="5">
    <source>
        <dbReference type="EMBL" id="SMB80359.1"/>
    </source>
</evidence>
<keyword evidence="3 5" id="KW-0418">Kinase</keyword>
<dbReference type="GO" id="GO:0000155">
    <property type="term" value="F:phosphorelay sensor kinase activity"/>
    <property type="evidence" value="ECO:0007669"/>
    <property type="project" value="InterPro"/>
</dbReference>
<dbReference type="Pfam" id="PF14689">
    <property type="entry name" value="SPOB_a"/>
    <property type="match status" value="1"/>
</dbReference>
<name>A0A1W1UH46_DESTI</name>
<dbReference type="InterPro" id="IPR039506">
    <property type="entry name" value="SPOB_a"/>
</dbReference>
<dbReference type="OrthoDB" id="1634477at2"/>
<dbReference type="SUPFAM" id="SSF55890">
    <property type="entry name" value="Sporulation response regulatory protein Spo0B"/>
    <property type="match status" value="1"/>
</dbReference>
<dbReference type="InterPro" id="IPR016120">
    <property type="entry name" value="Sig_transdc_His_kin_SpoOB"/>
</dbReference>
<gene>
    <name evidence="5" type="ORF">SAMN00017405_0864</name>
</gene>
<dbReference type="STRING" id="656914.SAMN00017405_0864"/>
<evidence type="ECO:0000256" key="3">
    <source>
        <dbReference type="ARBA" id="ARBA00022777"/>
    </source>
</evidence>
<dbReference type="EMBL" id="FWWT01000005">
    <property type="protein sequence ID" value="SMB80359.1"/>
    <property type="molecule type" value="Genomic_DNA"/>
</dbReference>
<dbReference type="AlphaFoldDB" id="A0A1W1UH46"/>
<sequence>MKSLVEDLLEANRIQRHDFLNNIQVIWGLIKINKQDKAVEYIAEVTSHLQALRKTNQITQPEIEAMMLSRVMEIGINPGFKYSISENWRVKEEIVPEVNALISSIWNEIKTPLDQEKINVDFCLEESKILIKVNTIDTEASLSWNAVFDLCKKNNFHYIELKNEIIINL</sequence>
<proteinExistence type="predicted"/>
<protein>
    <submittedName>
        <fullName evidence="5">Sensor_kinase_SpoOB-type, alpha-helical domain</fullName>
    </submittedName>
</protein>
<keyword evidence="6" id="KW-1185">Reference proteome</keyword>
<dbReference type="RefSeq" id="WP_159446229.1">
    <property type="nucleotide sequence ID" value="NZ_FWWT01000005.1"/>
</dbReference>
<evidence type="ECO:0000259" key="4">
    <source>
        <dbReference type="Pfam" id="PF14689"/>
    </source>
</evidence>
<evidence type="ECO:0000256" key="1">
    <source>
        <dbReference type="ARBA" id="ARBA00022553"/>
    </source>
</evidence>
<accession>A0A1W1UH46</accession>